<dbReference type="CDD" id="cd03426">
    <property type="entry name" value="NUDIX_CoAse_Nudt7"/>
    <property type="match status" value="1"/>
</dbReference>
<dbReference type="PROSITE" id="PS51462">
    <property type="entry name" value="NUDIX"/>
    <property type="match status" value="1"/>
</dbReference>
<dbReference type="EMBL" id="JAFREP010000001">
    <property type="protein sequence ID" value="MBO1317069.1"/>
    <property type="molecule type" value="Genomic_DNA"/>
</dbReference>
<name>A0A8J7U1V3_9BACT</name>
<gene>
    <name evidence="9" type="ORF">J3U88_01260</name>
</gene>
<dbReference type="Gene3D" id="3.90.79.10">
    <property type="entry name" value="Nucleoside Triphosphate Pyrophosphohydrolase"/>
    <property type="match status" value="1"/>
</dbReference>
<dbReference type="PRINTS" id="PR00502">
    <property type="entry name" value="NUDIXFAMILY"/>
</dbReference>
<dbReference type="GO" id="GO:0010945">
    <property type="term" value="F:coenzyme A diphosphatase activity"/>
    <property type="evidence" value="ECO:0007669"/>
    <property type="project" value="InterPro"/>
</dbReference>
<evidence type="ECO:0000256" key="5">
    <source>
        <dbReference type="ARBA" id="ARBA00022842"/>
    </source>
</evidence>
<evidence type="ECO:0000256" key="1">
    <source>
        <dbReference type="ARBA" id="ARBA00001936"/>
    </source>
</evidence>
<keyword evidence="3" id="KW-0479">Metal-binding</keyword>
<dbReference type="PROSITE" id="PS00893">
    <property type="entry name" value="NUDIX_BOX"/>
    <property type="match status" value="1"/>
</dbReference>
<keyword evidence="5" id="KW-0460">Magnesium</keyword>
<evidence type="ECO:0000256" key="7">
    <source>
        <dbReference type="RuleBase" id="RU003476"/>
    </source>
</evidence>
<evidence type="ECO:0000313" key="10">
    <source>
        <dbReference type="Proteomes" id="UP000664417"/>
    </source>
</evidence>
<keyword evidence="10" id="KW-1185">Reference proteome</keyword>
<dbReference type="PANTHER" id="PTHR12992:SF11">
    <property type="entry name" value="MITOCHONDRIAL COENZYME A DIPHOSPHATASE NUDT8"/>
    <property type="match status" value="1"/>
</dbReference>
<dbReference type="SUPFAM" id="SSF55811">
    <property type="entry name" value="Nudix"/>
    <property type="match status" value="1"/>
</dbReference>
<comment type="caution">
    <text evidence="9">The sequence shown here is derived from an EMBL/GenBank/DDBJ whole genome shotgun (WGS) entry which is preliminary data.</text>
</comment>
<dbReference type="AlphaFoldDB" id="A0A8J7U1V3"/>
<evidence type="ECO:0000256" key="4">
    <source>
        <dbReference type="ARBA" id="ARBA00022801"/>
    </source>
</evidence>
<accession>A0A8J7U1V3</accession>
<dbReference type="InterPro" id="IPR045121">
    <property type="entry name" value="CoAse"/>
</dbReference>
<evidence type="ECO:0000313" key="9">
    <source>
        <dbReference type="EMBL" id="MBO1317069.1"/>
    </source>
</evidence>
<comment type="cofactor">
    <cofactor evidence="1">
        <name>Mn(2+)</name>
        <dbReference type="ChEBI" id="CHEBI:29035"/>
    </cofactor>
</comment>
<dbReference type="InterPro" id="IPR020084">
    <property type="entry name" value="NUDIX_hydrolase_CS"/>
</dbReference>
<organism evidence="9 10">
    <name type="scientific">Acanthopleuribacter pedis</name>
    <dbReference type="NCBI Taxonomy" id="442870"/>
    <lineage>
        <taxon>Bacteria</taxon>
        <taxon>Pseudomonadati</taxon>
        <taxon>Acidobacteriota</taxon>
        <taxon>Holophagae</taxon>
        <taxon>Acanthopleuribacterales</taxon>
        <taxon>Acanthopleuribacteraceae</taxon>
        <taxon>Acanthopleuribacter</taxon>
    </lineage>
</organism>
<dbReference type="Pfam" id="PF00293">
    <property type="entry name" value="NUDIX"/>
    <property type="match status" value="1"/>
</dbReference>
<sequence>MRCAAVLIPILKKQAFPILYTLRSQHLRHHAGQFSFPGGVVEEGETPWQAALREAHEEIGLEARDVTRLGRISDAYSPRGFHIECFVAMVEPFEPELNLEEVERVIEVDMHQLFDPKRHSYRPWNKDERHHIHYFDFEEGLVWGVTGRITANLREALQ</sequence>
<evidence type="ECO:0000256" key="6">
    <source>
        <dbReference type="ARBA" id="ARBA00023211"/>
    </source>
</evidence>
<keyword evidence="4 7" id="KW-0378">Hydrolase</keyword>
<keyword evidence="6" id="KW-0464">Manganese</keyword>
<evidence type="ECO:0000256" key="2">
    <source>
        <dbReference type="ARBA" id="ARBA00001946"/>
    </source>
</evidence>
<dbReference type="Proteomes" id="UP000664417">
    <property type="component" value="Unassembled WGS sequence"/>
</dbReference>
<reference evidence="9" key="1">
    <citation type="submission" date="2021-03" db="EMBL/GenBank/DDBJ databases">
        <authorList>
            <person name="Wang G."/>
        </authorList>
    </citation>
    <scope>NUCLEOTIDE SEQUENCE</scope>
    <source>
        <strain evidence="9">KCTC 12899</strain>
    </source>
</reference>
<proteinExistence type="inferred from homology"/>
<evidence type="ECO:0000256" key="3">
    <source>
        <dbReference type="ARBA" id="ARBA00022723"/>
    </source>
</evidence>
<feature type="domain" description="Nudix hydrolase" evidence="8">
    <location>
        <begin position="1"/>
        <end position="131"/>
    </location>
</feature>
<dbReference type="GO" id="GO:0046872">
    <property type="term" value="F:metal ion binding"/>
    <property type="evidence" value="ECO:0007669"/>
    <property type="project" value="UniProtKB-KW"/>
</dbReference>
<comment type="cofactor">
    <cofactor evidence="2">
        <name>Mg(2+)</name>
        <dbReference type="ChEBI" id="CHEBI:18420"/>
    </cofactor>
</comment>
<dbReference type="InterPro" id="IPR020476">
    <property type="entry name" value="Nudix_hydrolase"/>
</dbReference>
<protein>
    <submittedName>
        <fullName evidence="9">CoA pyrophosphatase</fullName>
    </submittedName>
</protein>
<dbReference type="PANTHER" id="PTHR12992">
    <property type="entry name" value="NUDIX HYDROLASE"/>
    <property type="match status" value="1"/>
</dbReference>
<evidence type="ECO:0000259" key="8">
    <source>
        <dbReference type="PROSITE" id="PS51462"/>
    </source>
</evidence>
<dbReference type="InterPro" id="IPR015797">
    <property type="entry name" value="NUDIX_hydrolase-like_dom_sf"/>
</dbReference>
<comment type="similarity">
    <text evidence="7">Belongs to the Nudix hydrolase family.</text>
</comment>
<dbReference type="InterPro" id="IPR000086">
    <property type="entry name" value="NUDIX_hydrolase_dom"/>
</dbReference>